<sequence length="148" mass="15670">MSEGEHEGVVGIDPAVQLKLCKVKHLEDETEELRKSNSSLQIESLEVGGGRVVGMIGGAWWVVGFGGGGGGVRWWVVVTGGGGGGGGRWWVVVTTGGGGSSLLLTNSRKTQKSEGKKLKRLAEHQQSAYAISVYPYLHDLLLLEKKVG</sequence>
<dbReference type="Proteomes" id="UP001157418">
    <property type="component" value="Unassembled WGS sequence"/>
</dbReference>
<dbReference type="AlphaFoldDB" id="A0AAU9PV94"/>
<dbReference type="EMBL" id="CAKMRJ010005745">
    <property type="protein sequence ID" value="CAH1454124.1"/>
    <property type="molecule type" value="Genomic_DNA"/>
</dbReference>
<organism evidence="1 2">
    <name type="scientific">Lactuca virosa</name>
    <dbReference type="NCBI Taxonomy" id="75947"/>
    <lineage>
        <taxon>Eukaryota</taxon>
        <taxon>Viridiplantae</taxon>
        <taxon>Streptophyta</taxon>
        <taxon>Embryophyta</taxon>
        <taxon>Tracheophyta</taxon>
        <taxon>Spermatophyta</taxon>
        <taxon>Magnoliopsida</taxon>
        <taxon>eudicotyledons</taxon>
        <taxon>Gunneridae</taxon>
        <taxon>Pentapetalae</taxon>
        <taxon>asterids</taxon>
        <taxon>campanulids</taxon>
        <taxon>Asterales</taxon>
        <taxon>Asteraceae</taxon>
        <taxon>Cichorioideae</taxon>
        <taxon>Cichorieae</taxon>
        <taxon>Lactucinae</taxon>
        <taxon>Lactuca</taxon>
    </lineage>
</organism>
<protein>
    <submittedName>
        <fullName evidence="1">Uncharacterized protein</fullName>
    </submittedName>
</protein>
<proteinExistence type="predicted"/>
<evidence type="ECO:0000313" key="1">
    <source>
        <dbReference type="EMBL" id="CAH1454124.1"/>
    </source>
</evidence>
<comment type="caution">
    <text evidence="1">The sequence shown here is derived from an EMBL/GenBank/DDBJ whole genome shotgun (WGS) entry which is preliminary data.</text>
</comment>
<name>A0AAU9PV94_9ASTR</name>
<keyword evidence="2" id="KW-1185">Reference proteome</keyword>
<reference evidence="1 2" key="1">
    <citation type="submission" date="2022-01" db="EMBL/GenBank/DDBJ databases">
        <authorList>
            <person name="Xiong W."/>
            <person name="Schranz E."/>
        </authorList>
    </citation>
    <scope>NUCLEOTIDE SEQUENCE [LARGE SCALE GENOMIC DNA]</scope>
</reference>
<accession>A0AAU9PV94</accession>
<gene>
    <name evidence="1" type="ORF">LVIROSA_LOCUS39316</name>
</gene>
<evidence type="ECO:0000313" key="2">
    <source>
        <dbReference type="Proteomes" id="UP001157418"/>
    </source>
</evidence>